<sequence>METFMKHLFCLWALTISHAASHQDGFEEPGIVFVVLTQENSLSAGAARFLSQSIHQQAAALSLGDPIVYLTHKHWPDVLGSWTIFPLLERLLEAHRDDGRWFFFCEDSTQLDLGRLVKLLNKYNCTDDHFLGHALWDLESTIIHHFDDPMSLAYPAISAGMVLSSSALNRAATAWAQTASHEFSIDRQYEFAKFLGTPECGALLLEDVPSFCLKQEKGRSCVTWSARQTPSCGHPAPGDAVLVAVKTCSQFHKERVPLVKATWAKDAEQVVFFSDVEDADIPTVTVGVSNVKRGHCAKTMAILKHVLSNGLLDTRTRWLVVADDDTLLSIPRLLDFLGCFNADDEIALGERYGFGSASGRGYDYLTGGSGMVFTKRTVERIVQSGCSCPSDDSPDDMLLGACLQRLGIPLTHSPLFHQARPDDYSSALLSHQRPISFHKFWMMDPIETYRRWLNDGPSNGSQHDEL</sequence>
<evidence type="ECO:0000256" key="6">
    <source>
        <dbReference type="ARBA" id="ARBA00022679"/>
    </source>
</evidence>
<dbReference type="Gene3D" id="3.90.550.50">
    <property type="match status" value="2"/>
</dbReference>
<keyword evidence="5" id="KW-0328">Glycosyltransferase</keyword>
<evidence type="ECO:0000256" key="4">
    <source>
        <dbReference type="ARBA" id="ARBA00012557"/>
    </source>
</evidence>
<dbReference type="VEuPathDB" id="VectorBase:ISCP_030329"/>
<keyword evidence="8" id="KW-0547">Nucleotide-binding</keyword>
<evidence type="ECO:0000256" key="8">
    <source>
        <dbReference type="ARBA" id="ARBA00022741"/>
    </source>
</evidence>
<dbReference type="VEuPathDB" id="VectorBase:ISCI007452"/>
<comment type="similarity">
    <text evidence="3">Belongs to the glycosyltransferase 31 family. Beta3-Gal-T subfamily.</text>
</comment>
<dbReference type="PANTHER" id="PTHR23033:SF14">
    <property type="entry name" value="GLYCOPROTEIN-N-ACETYLGALACTOSAMINE 3-BETA-GALACTOSYLTRANSFERASE 1-RELATED"/>
    <property type="match status" value="1"/>
</dbReference>
<dbReference type="EC" id="2.4.1.122" evidence="4"/>
<evidence type="ECO:0000256" key="5">
    <source>
        <dbReference type="ARBA" id="ARBA00022676"/>
    </source>
</evidence>
<protein>
    <recommendedName>
        <fullName evidence="4">N-acetylgalactosaminide beta-1,3-galactosyltransferase</fullName>
        <ecNumber evidence="4">2.4.1.122</ecNumber>
    </recommendedName>
</protein>
<dbReference type="FunFam" id="3.90.550.50:FF:000008">
    <property type="entry name" value="Beta-1,3-glucosyltransferase"/>
    <property type="match status" value="1"/>
</dbReference>
<feature type="domain" description="Fringe-like glycosyltransferase" evidence="13">
    <location>
        <begin position="239"/>
        <end position="441"/>
    </location>
</feature>
<dbReference type="OrthoDB" id="421979at2759"/>
<keyword evidence="12" id="KW-0732">Signal</keyword>
<evidence type="ECO:0000256" key="10">
    <source>
        <dbReference type="ARBA" id="ARBA00022989"/>
    </source>
</evidence>
<keyword evidence="10" id="KW-1133">Transmembrane helix</keyword>
<dbReference type="GO" id="GO:0000166">
    <property type="term" value="F:nucleotide binding"/>
    <property type="evidence" value="ECO:0007669"/>
    <property type="project" value="UniProtKB-KW"/>
</dbReference>
<dbReference type="GO" id="GO:0016020">
    <property type="term" value="C:membrane"/>
    <property type="evidence" value="ECO:0007669"/>
    <property type="project" value="UniProtKB-SubCell"/>
</dbReference>
<dbReference type="InterPro" id="IPR026050">
    <property type="entry name" value="C1GALT1/C1GALT1_chp1"/>
</dbReference>
<dbReference type="AlphaFoldDB" id="A0A4D5RJX8"/>
<dbReference type="EMBL" id="GHJT01002576">
    <property type="protein sequence ID" value="MOY36547.1"/>
    <property type="molecule type" value="Transcribed_RNA"/>
</dbReference>
<evidence type="ECO:0000313" key="14">
    <source>
        <dbReference type="EMBL" id="MOY36547.1"/>
    </source>
</evidence>
<comment type="subcellular location">
    <subcellularLocation>
        <location evidence="1">Membrane</location>
        <topology evidence="1">Single-pass type II membrane protein</topology>
    </subcellularLocation>
</comment>
<evidence type="ECO:0000256" key="9">
    <source>
        <dbReference type="ARBA" id="ARBA00022968"/>
    </source>
</evidence>
<keyword evidence="9" id="KW-0735">Signal-anchor</keyword>
<evidence type="ECO:0000256" key="2">
    <source>
        <dbReference type="ARBA" id="ARBA00004922"/>
    </source>
</evidence>
<keyword evidence="6 14" id="KW-0808">Transferase</keyword>
<dbReference type="VEuPathDB" id="VectorBase:ISCW007452"/>
<comment type="pathway">
    <text evidence="2">Protein modification; protein glycosylation.</text>
</comment>
<proteinExistence type="inferred from homology"/>
<evidence type="ECO:0000256" key="1">
    <source>
        <dbReference type="ARBA" id="ARBA00004606"/>
    </source>
</evidence>
<evidence type="ECO:0000256" key="11">
    <source>
        <dbReference type="ARBA" id="ARBA00023136"/>
    </source>
</evidence>
<organism evidence="14">
    <name type="scientific">Ixodes scapularis</name>
    <name type="common">Black-legged tick</name>
    <name type="synonym">Deer tick</name>
    <dbReference type="NCBI Taxonomy" id="6945"/>
    <lineage>
        <taxon>Eukaryota</taxon>
        <taxon>Metazoa</taxon>
        <taxon>Ecdysozoa</taxon>
        <taxon>Arthropoda</taxon>
        <taxon>Chelicerata</taxon>
        <taxon>Arachnida</taxon>
        <taxon>Acari</taxon>
        <taxon>Parasitiformes</taxon>
        <taxon>Ixodida</taxon>
        <taxon>Ixodoidea</taxon>
        <taxon>Ixodidae</taxon>
        <taxon>Ixodinae</taxon>
        <taxon>Ixodes</taxon>
    </lineage>
</organism>
<name>A0A4D5RJX8_IXOSC</name>
<dbReference type="Pfam" id="PF02434">
    <property type="entry name" value="Fringe"/>
    <property type="match status" value="2"/>
</dbReference>
<dbReference type="PANTHER" id="PTHR23033">
    <property type="entry name" value="BETA1,3-GALACTOSYLTRANSFERASE"/>
    <property type="match status" value="1"/>
</dbReference>
<feature type="chain" id="PRO_5020024490" description="N-acetylgalactosaminide beta-1,3-galactosyltransferase" evidence="12">
    <location>
        <begin position="20"/>
        <end position="466"/>
    </location>
</feature>
<reference evidence="14" key="1">
    <citation type="submission" date="2019-04" db="EMBL/GenBank/DDBJ databases">
        <title>An insight into the mialome of Ixodes scapularis.</title>
        <authorList>
            <person name="Ribeiro J.M."/>
            <person name="Mather T.N."/>
            <person name="Karim S."/>
        </authorList>
    </citation>
    <scope>NUCLEOTIDE SEQUENCE</scope>
</reference>
<keyword evidence="7" id="KW-0812">Transmembrane</keyword>
<evidence type="ECO:0000259" key="13">
    <source>
        <dbReference type="Pfam" id="PF02434"/>
    </source>
</evidence>
<accession>A0A4D5RJX8</accession>
<feature type="signal peptide" evidence="12">
    <location>
        <begin position="1"/>
        <end position="19"/>
    </location>
</feature>
<evidence type="ECO:0000256" key="7">
    <source>
        <dbReference type="ARBA" id="ARBA00022692"/>
    </source>
</evidence>
<dbReference type="InterPro" id="IPR003378">
    <property type="entry name" value="Fringe-like_glycosylTrfase"/>
</dbReference>
<keyword evidence="11" id="KW-0472">Membrane</keyword>
<dbReference type="GO" id="GO:0016263">
    <property type="term" value="F:glycoprotein-N-acetylgalactosamine 3-beta-galactosyltransferase activity"/>
    <property type="evidence" value="ECO:0007669"/>
    <property type="project" value="UniProtKB-EC"/>
</dbReference>
<evidence type="ECO:0000256" key="12">
    <source>
        <dbReference type="SAM" id="SignalP"/>
    </source>
</evidence>
<feature type="domain" description="Fringe-like glycosyltransferase" evidence="13">
    <location>
        <begin position="97"/>
        <end position="172"/>
    </location>
</feature>
<evidence type="ECO:0000256" key="3">
    <source>
        <dbReference type="ARBA" id="ARBA00006462"/>
    </source>
</evidence>